<comment type="caution">
    <text evidence="3">The sequence shown here is derived from an EMBL/GenBank/DDBJ whole genome shotgun (WGS) entry which is preliminary data.</text>
</comment>
<keyword evidence="2" id="KW-0812">Transmembrane</keyword>
<proteinExistence type="predicted"/>
<keyword evidence="4" id="KW-1185">Reference proteome</keyword>
<dbReference type="Proteomes" id="UP001054945">
    <property type="component" value="Unassembled WGS sequence"/>
</dbReference>
<reference evidence="3 4" key="1">
    <citation type="submission" date="2021-06" db="EMBL/GenBank/DDBJ databases">
        <title>Caerostris extrusa draft genome.</title>
        <authorList>
            <person name="Kono N."/>
            <person name="Arakawa K."/>
        </authorList>
    </citation>
    <scope>NUCLEOTIDE SEQUENCE [LARGE SCALE GENOMIC DNA]</scope>
</reference>
<evidence type="ECO:0000256" key="1">
    <source>
        <dbReference type="SAM" id="MobiDB-lite"/>
    </source>
</evidence>
<sequence length="120" mass="13798">MARIKDLIKISVLQGPVPTQVKALYKSRYQYRPGSFSSPPELDNEKPLVPGDLNSMGSSSKYRDCEVHMEEEKQRGYFLCGKWWFSRFPNRSKRIDVISRICFPLAFAFFNLLSTGPPTC</sequence>
<name>A0AAV4UH87_CAEEX</name>
<gene>
    <name evidence="3" type="primary">GluClalpha_1</name>
    <name evidence="3" type="ORF">CEXT_515991</name>
</gene>
<dbReference type="AlphaFoldDB" id="A0AAV4UH87"/>
<evidence type="ECO:0000313" key="3">
    <source>
        <dbReference type="EMBL" id="GIY57102.1"/>
    </source>
</evidence>
<feature type="region of interest" description="Disordered" evidence="1">
    <location>
        <begin position="35"/>
        <end position="59"/>
    </location>
</feature>
<dbReference type="EMBL" id="BPLR01012860">
    <property type="protein sequence ID" value="GIY57102.1"/>
    <property type="molecule type" value="Genomic_DNA"/>
</dbReference>
<accession>A0AAV4UH87</accession>
<organism evidence="3 4">
    <name type="scientific">Caerostris extrusa</name>
    <name type="common">Bark spider</name>
    <name type="synonym">Caerostris bankana</name>
    <dbReference type="NCBI Taxonomy" id="172846"/>
    <lineage>
        <taxon>Eukaryota</taxon>
        <taxon>Metazoa</taxon>
        <taxon>Ecdysozoa</taxon>
        <taxon>Arthropoda</taxon>
        <taxon>Chelicerata</taxon>
        <taxon>Arachnida</taxon>
        <taxon>Araneae</taxon>
        <taxon>Araneomorphae</taxon>
        <taxon>Entelegynae</taxon>
        <taxon>Araneoidea</taxon>
        <taxon>Araneidae</taxon>
        <taxon>Caerostris</taxon>
    </lineage>
</organism>
<evidence type="ECO:0000256" key="2">
    <source>
        <dbReference type="SAM" id="Phobius"/>
    </source>
</evidence>
<feature type="transmembrane region" description="Helical" evidence="2">
    <location>
        <begin position="97"/>
        <end position="114"/>
    </location>
</feature>
<keyword evidence="2" id="KW-0472">Membrane</keyword>
<evidence type="ECO:0000313" key="4">
    <source>
        <dbReference type="Proteomes" id="UP001054945"/>
    </source>
</evidence>
<protein>
    <submittedName>
        <fullName evidence="3">Glutamate-gated chloride channel</fullName>
    </submittedName>
</protein>
<keyword evidence="2" id="KW-1133">Transmembrane helix</keyword>